<dbReference type="InterPro" id="IPR036724">
    <property type="entry name" value="Cobalamin-bd_sf"/>
</dbReference>
<dbReference type="GO" id="GO:0031419">
    <property type="term" value="F:cobalamin binding"/>
    <property type="evidence" value="ECO:0007669"/>
    <property type="project" value="UniProtKB-KW"/>
</dbReference>
<dbReference type="PANTHER" id="PTHR48101">
    <property type="entry name" value="METHYLMALONYL-COA MUTASE, MITOCHONDRIAL-RELATED"/>
    <property type="match status" value="1"/>
</dbReference>
<dbReference type="InterPro" id="IPR006099">
    <property type="entry name" value="MeMalonylCoA_mutase_a/b_cat"/>
</dbReference>
<evidence type="ECO:0000256" key="4">
    <source>
        <dbReference type="ARBA" id="ARBA00023235"/>
    </source>
</evidence>
<dbReference type="STRING" id="568899.SAMN05192534_14010"/>
<dbReference type="CDD" id="cd03677">
    <property type="entry name" value="MM_CoA_mutase_beta"/>
    <property type="match status" value="1"/>
</dbReference>
<evidence type="ECO:0000256" key="3">
    <source>
        <dbReference type="ARBA" id="ARBA00022628"/>
    </source>
</evidence>
<sequence>MEEMQHTILKSICNFSTPSDKEWQDRAEKSLKGKTVEEALYTKTDEDIMLKPLYRKKDRDRLLHKNTMPGQFPHIRGMRTAPQRWNVTQSIWERTPKRANEEIKEGLQKGQHAIRIRWNDTVTKRKGMNHQPSASGVLVTDVADMVTLLQGIDLETTPLHLETGADPLPLFAMWTSALDIIGVSSPRGSVAADPLGNWLVAGHLPAPVDTCFDHAAQAASWCRDNHIPVQTMLVSSEPYHNGGASAVEELAYSMACATTYVRELHKRGITIEDSAASLLFRFSAGSNFFMELAKFRAARALWSNILQAFGMEEEKRVMTLHGITSSRTKTALDPYVNILRAATEAFAAAAGGADDVEVTPFDAAFQRPSTFAKRIARNTQTILQEEAFIGSTIDPAGGSYYVEQLTHELAEKAWELFQDIEADGGMIQSLLSGKPQELIKNKRQLKEKQIDKQKRVLVGANKYPNVDEKPISAFPETDEQEVLAYITAKTDKQQNAKSGCHVQTVEEAEKAVQGGALLHQLTSSQSGPSITPVTALRESEKFEKLRQQAQAYQEQHEKPLSALLVTLGSLAEHKARADFSAAFLQTGGFHVQQTGGVKSVEEAVHKAVSSTESIVVLCGQDAAYDKLAAGIVEKIKAKAPEKTILLAGKTGKEQEAVLTEKGLAGMIYRGANVYETLSWLQRAKGAVIQ</sequence>
<dbReference type="EMBL" id="FNDK01000040">
    <property type="protein sequence ID" value="SDI37517.1"/>
    <property type="molecule type" value="Genomic_DNA"/>
</dbReference>
<name>A0A1G8K2C0_9BACI</name>
<comment type="cofactor">
    <cofactor evidence="1">
        <name>adenosylcob(III)alamin</name>
        <dbReference type="ChEBI" id="CHEBI:18408"/>
    </cofactor>
</comment>
<dbReference type="OrthoDB" id="9762378at2"/>
<dbReference type="Proteomes" id="UP000199163">
    <property type="component" value="Unassembled WGS sequence"/>
</dbReference>
<keyword evidence="4" id="KW-0413">Isomerase</keyword>
<dbReference type="InterPro" id="IPR016176">
    <property type="entry name" value="Cbl-dep_enz_cat"/>
</dbReference>
<dbReference type="PANTHER" id="PTHR48101:SF4">
    <property type="entry name" value="METHYLMALONYL-COA MUTASE, MITOCHONDRIAL"/>
    <property type="match status" value="1"/>
</dbReference>
<dbReference type="GO" id="GO:0016866">
    <property type="term" value="F:intramolecular transferase activity"/>
    <property type="evidence" value="ECO:0007669"/>
    <property type="project" value="InterPro"/>
</dbReference>
<evidence type="ECO:0000256" key="5">
    <source>
        <dbReference type="ARBA" id="ARBA00023285"/>
    </source>
</evidence>
<dbReference type="AlphaFoldDB" id="A0A1G8K2C0"/>
<feature type="domain" description="Methylmalonyl-CoA mutase alpha/beta chain catalytic" evidence="6">
    <location>
        <begin position="43"/>
        <end position="508"/>
    </location>
</feature>
<dbReference type="Pfam" id="PF01642">
    <property type="entry name" value="MM_CoA_mutase"/>
    <property type="match status" value="1"/>
</dbReference>
<keyword evidence="8" id="KW-1185">Reference proteome</keyword>
<organism evidence="7 8">
    <name type="scientific">Alteribacillus persepolensis</name>
    <dbReference type="NCBI Taxonomy" id="568899"/>
    <lineage>
        <taxon>Bacteria</taxon>
        <taxon>Bacillati</taxon>
        <taxon>Bacillota</taxon>
        <taxon>Bacilli</taxon>
        <taxon>Bacillales</taxon>
        <taxon>Bacillaceae</taxon>
        <taxon>Alteribacillus</taxon>
    </lineage>
</organism>
<dbReference type="Gene3D" id="3.40.50.280">
    <property type="entry name" value="Cobalamin-binding domain"/>
    <property type="match status" value="1"/>
</dbReference>
<dbReference type="GO" id="GO:0046872">
    <property type="term" value="F:metal ion binding"/>
    <property type="evidence" value="ECO:0007669"/>
    <property type="project" value="InterPro"/>
</dbReference>
<dbReference type="SUPFAM" id="SSF52242">
    <property type="entry name" value="Cobalamin (vitamin B12)-binding domain"/>
    <property type="match status" value="1"/>
</dbReference>
<evidence type="ECO:0000259" key="6">
    <source>
        <dbReference type="Pfam" id="PF01642"/>
    </source>
</evidence>
<dbReference type="SUPFAM" id="SSF51703">
    <property type="entry name" value="Cobalamin (vitamin B12)-dependent enzymes"/>
    <property type="match status" value="1"/>
</dbReference>
<accession>A0A1G8K2C0</accession>
<evidence type="ECO:0000256" key="2">
    <source>
        <dbReference type="ARBA" id="ARBA00008465"/>
    </source>
</evidence>
<keyword evidence="5" id="KW-0170">Cobalt</keyword>
<gene>
    <name evidence="7" type="ORF">SAMN05192534_14010</name>
</gene>
<evidence type="ECO:0000256" key="1">
    <source>
        <dbReference type="ARBA" id="ARBA00001922"/>
    </source>
</evidence>
<evidence type="ECO:0000313" key="7">
    <source>
        <dbReference type="EMBL" id="SDI37517.1"/>
    </source>
</evidence>
<comment type="similarity">
    <text evidence="2">Belongs to the methylmalonyl-CoA mutase family.</text>
</comment>
<protein>
    <submittedName>
        <fullName evidence="7">Methylmalonyl-CoA mutase</fullName>
    </submittedName>
</protein>
<dbReference type="Gene3D" id="3.20.20.240">
    <property type="entry name" value="Methylmalonyl-CoA mutase"/>
    <property type="match status" value="1"/>
</dbReference>
<proteinExistence type="inferred from homology"/>
<keyword evidence="3" id="KW-0846">Cobalamin</keyword>
<evidence type="ECO:0000313" key="8">
    <source>
        <dbReference type="Proteomes" id="UP000199163"/>
    </source>
</evidence>
<reference evidence="7 8" key="1">
    <citation type="submission" date="2016-10" db="EMBL/GenBank/DDBJ databases">
        <authorList>
            <person name="de Groot N.N."/>
        </authorList>
    </citation>
    <scope>NUCLEOTIDE SEQUENCE [LARGE SCALE GENOMIC DNA]</scope>
    <source>
        <strain evidence="7 8">DSM 21632</strain>
    </source>
</reference>